<evidence type="ECO:0000256" key="4">
    <source>
        <dbReference type="SAM" id="MobiDB-lite"/>
    </source>
</evidence>
<feature type="repeat" description="ANK" evidence="3">
    <location>
        <begin position="467"/>
        <end position="499"/>
    </location>
</feature>
<protein>
    <submittedName>
        <fullName evidence="5">Ankyrin repeat, PH and SEC7 domain containing protein secG</fullName>
    </submittedName>
</protein>
<dbReference type="InterPro" id="IPR002110">
    <property type="entry name" value="Ankyrin_rpt"/>
</dbReference>
<evidence type="ECO:0000256" key="2">
    <source>
        <dbReference type="ARBA" id="ARBA00023043"/>
    </source>
</evidence>
<name>A0A8J5P1P6_FUSOX</name>
<dbReference type="InterPro" id="IPR051637">
    <property type="entry name" value="Ank_repeat_dom-contain_49"/>
</dbReference>
<accession>A0A8J5P1P6</accession>
<evidence type="ECO:0000313" key="5">
    <source>
        <dbReference type="EMBL" id="KAG7416591.1"/>
    </source>
</evidence>
<evidence type="ECO:0000256" key="3">
    <source>
        <dbReference type="PROSITE-ProRule" id="PRU00023"/>
    </source>
</evidence>
<feature type="repeat" description="ANK" evidence="3">
    <location>
        <begin position="401"/>
        <end position="433"/>
    </location>
</feature>
<reference evidence="5" key="1">
    <citation type="submission" date="2021-04" db="EMBL/GenBank/DDBJ databases">
        <title>First draft genome resource for Brassicaceae pathogens Fusarium oxysporum f. sp. raphani and Fusarium oxysporum f. sp. rapae.</title>
        <authorList>
            <person name="Asai S."/>
        </authorList>
    </citation>
    <scope>NUCLEOTIDE SEQUENCE</scope>
    <source>
        <strain evidence="5">Tf1262</strain>
    </source>
</reference>
<gene>
    <name evidence="5" type="primary">secG-2</name>
    <name evidence="5" type="ORF">Forpi1262_v016782</name>
</gene>
<feature type="repeat" description="ANK" evidence="3">
    <location>
        <begin position="368"/>
        <end position="400"/>
    </location>
</feature>
<dbReference type="EMBL" id="JAELUR010000020">
    <property type="protein sequence ID" value="KAG7416591.1"/>
    <property type="molecule type" value="Genomic_DNA"/>
</dbReference>
<dbReference type="SMART" id="SM00248">
    <property type="entry name" value="ANK"/>
    <property type="match status" value="6"/>
</dbReference>
<proteinExistence type="predicted"/>
<keyword evidence="1" id="KW-0677">Repeat</keyword>
<comment type="caution">
    <text evidence="5">The sequence shown here is derived from an EMBL/GenBank/DDBJ whole genome shotgun (WGS) entry which is preliminary data.</text>
</comment>
<keyword evidence="2 3" id="KW-0040">ANK repeat</keyword>
<dbReference type="PANTHER" id="PTHR24180:SF45">
    <property type="entry name" value="POLY [ADP-RIBOSE] POLYMERASE TANKYRASE"/>
    <property type="match status" value="1"/>
</dbReference>
<dbReference type="PANTHER" id="PTHR24180">
    <property type="entry name" value="CYCLIN-DEPENDENT KINASE INHIBITOR 2C-RELATED"/>
    <property type="match status" value="1"/>
</dbReference>
<dbReference type="PROSITE" id="PS50088">
    <property type="entry name" value="ANK_REPEAT"/>
    <property type="match status" value="6"/>
</dbReference>
<feature type="compositionally biased region" description="Low complexity" evidence="4">
    <location>
        <begin position="210"/>
        <end position="226"/>
    </location>
</feature>
<dbReference type="AlphaFoldDB" id="A0A8J5P1P6"/>
<dbReference type="PROSITE" id="PS50297">
    <property type="entry name" value="ANK_REP_REGION"/>
    <property type="match status" value="6"/>
</dbReference>
<dbReference type="Pfam" id="PF12796">
    <property type="entry name" value="Ank_2"/>
    <property type="match status" value="2"/>
</dbReference>
<dbReference type="Proteomes" id="UP000693942">
    <property type="component" value="Unassembled WGS sequence"/>
</dbReference>
<feature type="repeat" description="ANK" evidence="3">
    <location>
        <begin position="500"/>
        <end position="532"/>
    </location>
</feature>
<evidence type="ECO:0000313" key="6">
    <source>
        <dbReference type="Proteomes" id="UP000693942"/>
    </source>
</evidence>
<feature type="repeat" description="ANK" evidence="3">
    <location>
        <begin position="533"/>
        <end position="565"/>
    </location>
</feature>
<sequence length="573" mass="61779">MDPLSVAASCVALIQVAEKTFTAIKSFIIDCKGARGDLGAINHELSDLKLTLHLLQGLIPEDGELFSSIVSCNVEEQIQGIIANCLDVTKDIDKVLSEHRGRFAAASWAVQGKQRIAALKRLLEADRRALSLAVDTITLAATKDIKNDTGHILDDTAGIKESSSRILEEIARLKAALITHENLAGSRTFLLRRYLDDLTSVAESARDNLSRPSSPESSFESSFLSRTELPDLGNSEDVALAEHGPSSTPTILVDASSCPSVEESEDERTTQKSMADPSDRRPTNTEKGMPAEISDPTSQLYLHLPSAAWPDEVPNSPRSASHTKACDNPWSVQNYNQTNVAQTARLDDRMVVGLVHGKEFHDPGRDKGEARTLHEAAKDGLVEVVNQLLKNGADVTSRDDDGWAPINLAAGKGHEAVARLLVEKGAALEAKDNDGNTPLSRVAINGHEAVAKLLVEKGANLEAEDEDGYTPLSLAAVNGHEAVARLLVEKGANLEAKDEDGYTPLSLAAYKGHKAMAILLIEKGADLEAKDEDGYTPLSLAAFNGHKAVARLLVEKGARKGWRDRFWLSILTL</sequence>
<feature type="region of interest" description="Disordered" evidence="4">
    <location>
        <begin position="203"/>
        <end position="293"/>
    </location>
</feature>
<feature type="repeat" description="ANK" evidence="3">
    <location>
        <begin position="434"/>
        <end position="466"/>
    </location>
</feature>
<organism evidence="5 6">
    <name type="scientific">Fusarium oxysporum f. sp. raphani</name>
    <dbReference type="NCBI Taxonomy" id="96318"/>
    <lineage>
        <taxon>Eukaryota</taxon>
        <taxon>Fungi</taxon>
        <taxon>Dikarya</taxon>
        <taxon>Ascomycota</taxon>
        <taxon>Pezizomycotina</taxon>
        <taxon>Sordariomycetes</taxon>
        <taxon>Hypocreomycetidae</taxon>
        <taxon>Hypocreales</taxon>
        <taxon>Nectriaceae</taxon>
        <taxon>Fusarium</taxon>
        <taxon>Fusarium oxysporum species complex</taxon>
    </lineage>
</organism>
<feature type="region of interest" description="Disordered" evidence="4">
    <location>
        <begin position="308"/>
        <end position="330"/>
    </location>
</feature>
<evidence type="ECO:0000256" key="1">
    <source>
        <dbReference type="ARBA" id="ARBA00022737"/>
    </source>
</evidence>